<evidence type="ECO:0000256" key="5">
    <source>
        <dbReference type="ARBA" id="ARBA00022967"/>
    </source>
</evidence>
<evidence type="ECO:0000259" key="7">
    <source>
        <dbReference type="PROSITE" id="PS50893"/>
    </source>
</evidence>
<dbReference type="Pfam" id="PF00005">
    <property type="entry name" value="ABC_tran"/>
    <property type="match status" value="1"/>
</dbReference>
<keyword evidence="9" id="KW-1185">Reference proteome</keyword>
<dbReference type="AlphaFoldDB" id="A0A090S2A4"/>
<dbReference type="Pfam" id="PF08402">
    <property type="entry name" value="TOBE_2"/>
    <property type="match status" value="1"/>
</dbReference>
<dbReference type="SUPFAM" id="SSF50331">
    <property type="entry name" value="MOP-like"/>
    <property type="match status" value="1"/>
</dbReference>
<dbReference type="GO" id="GO:0005524">
    <property type="term" value="F:ATP binding"/>
    <property type="evidence" value="ECO:0007669"/>
    <property type="project" value="UniProtKB-KW"/>
</dbReference>
<protein>
    <submittedName>
        <fullName evidence="8">Putrescine transport ATP-binding protein PotA</fullName>
    </submittedName>
</protein>
<organism evidence="8 9">
    <name type="scientific">Vibrio maritimus</name>
    <dbReference type="NCBI Taxonomy" id="990268"/>
    <lineage>
        <taxon>Bacteria</taxon>
        <taxon>Pseudomonadati</taxon>
        <taxon>Pseudomonadota</taxon>
        <taxon>Gammaproteobacteria</taxon>
        <taxon>Vibrionales</taxon>
        <taxon>Vibrionaceae</taxon>
        <taxon>Vibrio</taxon>
    </lineage>
</organism>
<dbReference type="OrthoDB" id="9802264at2"/>
<dbReference type="PANTHER" id="PTHR43875">
    <property type="entry name" value="MALTODEXTRIN IMPORT ATP-BINDING PROTEIN MSMX"/>
    <property type="match status" value="1"/>
</dbReference>
<dbReference type="Gene3D" id="2.40.50.140">
    <property type="entry name" value="Nucleic acid-binding proteins"/>
    <property type="match status" value="1"/>
</dbReference>
<evidence type="ECO:0000313" key="8">
    <source>
        <dbReference type="EMBL" id="GAL20619.1"/>
    </source>
</evidence>
<accession>A0A090S2A4</accession>
<dbReference type="PROSITE" id="PS50893">
    <property type="entry name" value="ABC_TRANSPORTER_2"/>
    <property type="match status" value="1"/>
</dbReference>
<evidence type="ECO:0000256" key="3">
    <source>
        <dbReference type="ARBA" id="ARBA00022741"/>
    </source>
</evidence>
<dbReference type="InterPro" id="IPR047641">
    <property type="entry name" value="ABC_transpr_MalK/UgpC-like"/>
</dbReference>
<dbReference type="InterPro" id="IPR017871">
    <property type="entry name" value="ABC_transporter-like_CS"/>
</dbReference>
<dbReference type="InterPro" id="IPR027417">
    <property type="entry name" value="P-loop_NTPase"/>
</dbReference>
<keyword evidence="5" id="KW-1278">Translocase</keyword>
<sequence>MADIHLSNIIKSFDDTDILKGIDLDIKDGEFLTLVGASGSGKSTLLRIISGLESQNSGLININGQEVSSKRSKDRDLAMVFQSYALYPHLTVRQNMQVPLRMRMPLWQRLPFVSILFQQSKAAFEQIDKRVQSVAHQLHIEHLLDRKPSALSGGQCQRVALGRAMVRKPSAFLMDEPLSNLDAKLRVHMRGELSQLHRELGTTFVYVTHDQVEAMTMSDRIALLVEGELIQVDSPENMYNNPCHLKVAEFIGSPKINTIPASVNSLGHVEFGLQPMLDIRLATNHCDSDITIAVRPEDIHLAEQSNMNATIKHIENMGGEAIVFAQAIWARGSIAIKVTPEEAAGLTQGDEIFLEISQSKLMFFGTNGERVREVQVKLEAA</sequence>
<dbReference type="Gene3D" id="3.40.50.300">
    <property type="entry name" value="P-loop containing nucleotide triphosphate hydrolases"/>
    <property type="match status" value="1"/>
</dbReference>
<proteinExistence type="predicted"/>
<evidence type="ECO:0000256" key="6">
    <source>
        <dbReference type="ARBA" id="ARBA00023136"/>
    </source>
</evidence>
<feature type="domain" description="ABC transporter" evidence="7">
    <location>
        <begin position="4"/>
        <end position="251"/>
    </location>
</feature>
<dbReference type="PROSITE" id="PS00211">
    <property type="entry name" value="ABC_TRANSPORTER_1"/>
    <property type="match status" value="1"/>
</dbReference>
<dbReference type="InterPro" id="IPR008995">
    <property type="entry name" value="Mo/tungstate-bd_C_term_dom"/>
</dbReference>
<dbReference type="InterPro" id="IPR003593">
    <property type="entry name" value="AAA+_ATPase"/>
</dbReference>
<dbReference type="Proteomes" id="UP000029228">
    <property type="component" value="Unassembled WGS sequence"/>
</dbReference>
<keyword evidence="3" id="KW-0547">Nucleotide-binding</keyword>
<dbReference type="SUPFAM" id="SSF52540">
    <property type="entry name" value="P-loop containing nucleoside triphosphate hydrolases"/>
    <property type="match status" value="1"/>
</dbReference>
<dbReference type="InterPro" id="IPR015855">
    <property type="entry name" value="ABC_transpr_MalK-like"/>
</dbReference>
<dbReference type="InterPro" id="IPR012340">
    <property type="entry name" value="NA-bd_OB-fold"/>
</dbReference>
<dbReference type="InterPro" id="IPR003439">
    <property type="entry name" value="ABC_transporter-like_ATP-bd"/>
</dbReference>
<keyword evidence="1" id="KW-0813">Transport</keyword>
<dbReference type="GO" id="GO:0016887">
    <property type="term" value="F:ATP hydrolysis activity"/>
    <property type="evidence" value="ECO:0007669"/>
    <property type="project" value="InterPro"/>
</dbReference>
<keyword evidence="6" id="KW-0472">Membrane</keyword>
<dbReference type="InterPro" id="IPR013611">
    <property type="entry name" value="Transp-assoc_OB_typ2"/>
</dbReference>
<name>A0A090S2A4_9VIBR</name>
<dbReference type="GO" id="GO:0140359">
    <property type="term" value="F:ABC-type transporter activity"/>
    <property type="evidence" value="ECO:0007669"/>
    <property type="project" value="InterPro"/>
</dbReference>
<dbReference type="PANTHER" id="PTHR43875:SF15">
    <property type="entry name" value="TREHALOSE IMPORT ATP-BINDING PROTEIN SUGC"/>
    <property type="match status" value="1"/>
</dbReference>
<dbReference type="FunFam" id="3.40.50.300:FF:000042">
    <property type="entry name" value="Maltose/maltodextrin ABC transporter, ATP-binding protein"/>
    <property type="match status" value="1"/>
</dbReference>
<dbReference type="STRING" id="990268.JCM19235_3621"/>
<evidence type="ECO:0000256" key="2">
    <source>
        <dbReference type="ARBA" id="ARBA00022475"/>
    </source>
</evidence>
<dbReference type="EMBL" id="BBMR01000006">
    <property type="protein sequence ID" value="GAL20619.1"/>
    <property type="molecule type" value="Genomic_DNA"/>
</dbReference>
<reference evidence="8 9" key="1">
    <citation type="submission" date="2014-09" db="EMBL/GenBank/DDBJ databases">
        <title>Vibrio maritimus JCM 19235. (C45) whole genome shotgun sequence.</title>
        <authorList>
            <person name="Sawabe T."/>
            <person name="Meirelles P."/>
            <person name="Nakanishi M."/>
            <person name="Sayaka M."/>
            <person name="Hattori M."/>
            <person name="Ohkuma M."/>
        </authorList>
    </citation>
    <scope>NUCLEOTIDE SEQUENCE [LARGE SCALE GENOMIC DNA]</scope>
    <source>
        <strain evidence="9">JCM19235</strain>
    </source>
</reference>
<evidence type="ECO:0000313" key="9">
    <source>
        <dbReference type="Proteomes" id="UP000029228"/>
    </source>
</evidence>
<dbReference type="CDD" id="cd03301">
    <property type="entry name" value="ABC_MalK_N"/>
    <property type="match status" value="1"/>
</dbReference>
<dbReference type="GO" id="GO:0055052">
    <property type="term" value="C:ATP-binding cassette (ABC) transporter complex, substrate-binding subunit-containing"/>
    <property type="evidence" value="ECO:0007669"/>
    <property type="project" value="TreeGrafter"/>
</dbReference>
<dbReference type="GO" id="GO:0008643">
    <property type="term" value="P:carbohydrate transport"/>
    <property type="evidence" value="ECO:0007669"/>
    <property type="project" value="InterPro"/>
</dbReference>
<dbReference type="Gene3D" id="2.40.50.100">
    <property type="match status" value="1"/>
</dbReference>
<evidence type="ECO:0000256" key="1">
    <source>
        <dbReference type="ARBA" id="ARBA00022448"/>
    </source>
</evidence>
<dbReference type="SMART" id="SM00382">
    <property type="entry name" value="AAA"/>
    <property type="match status" value="1"/>
</dbReference>
<keyword evidence="4 8" id="KW-0067">ATP-binding</keyword>
<comment type="caution">
    <text evidence="8">The sequence shown here is derived from an EMBL/GenBank/DDBJ whole genome shotgun (WGS) entry which is preliminary data.</text>
</comment>
<keyword evidence="2" id="KW-1003">Cell membrane</keyword>
<evidence type="ECO:0000256" key="4">
    <source>
        <dbReference type="ARBA" id="ARBA00022840"/>
    </source>
</evidence>
<gene>
    <name evidence="8" type="ORF">JCM19235_3621</name>
</gene>